<name>A0A9N9RSL7_9DIPT</name>
<comment type="catalytic activity">
    <reaction evidence="2">
        <text>a 1,2-diacyl-sn-glycero-3-phospho-(1D-myo-inositol-3-phosphate) + H2O = a 1,2-diacyl-sn-glycero-3-phospho-(1D-myo-inositol) + phosphate</text>
        <dbReference type="Rhea" id="RHEA:12316"/>
        <dbReference type="ChEBI" id="CHEBI:15377"/>
        <dbReference type="ChEBI" id="CHEBI:43474"/>
        <dbReference type="ChEBI" id="CHEBI:57880"/>
        <dbReference type="ChEBI" id="CHEBI:58088"/>
        <dbReference type="EC" id="3.1.3.64"/>
    </reaction>
    <physiologicalReaction direction="left-to-right" evidence="2">
        <dbReference type="Rhea" id="RHEA:12317"/>
    </physiologicalReaction>
</comment>
<evidence type="ECO:0000313" key="10">
    <source>
        <dbReference type="Proteomes" id="UP001153620"/>
    </source>
</evidence>
<evidence type="ECO:0000259" key="8">
    <source>
        <dbReference type="PROSITE" id="PS50275"/>
    </source>
</evidence>
<evidence type="ECO:0000313" key="9">
    <source>
        <dbReference type="EMBL" id="CAG9802522.1"/>
    </source>
</evidence>
<keyword evidence="7" id="KW-0812">Transmembrane</keyword>
<keyword evidence="10" id="KW-1185">Reference proteome</keyword>
<dbReference type="EMBL" id="OU895878">
    <property type="protein sequence ID" value="CAG9802522.1"/>
    <property type="molecule type" value="Genomic_DNA"/>
</dbReference>
<feature type="transmembrane region" description="Helical" evidence="7">
    <location>
        <begin position="520"/>
        <end position="541"/>
    </location>
</feature>
<dbReference type="EC" id="3.1.3.64" evidence="1"/>
<dbReference type="GO" id="GO:0005783">
    <property type="term" value="C:endoplasmic reticulum"/>
    <property type="evidence" value="ECO:0007669"/>
    <property type="project" value="TreeGrafter"/>
</dbReference>
<evidence type="ECO:0000256" key="1">
    <source>
        <dbReference type="ARBA" id="ARBA00013038"/>
    </source>
</evidence>
<comment type="catalytic activity">
    <reaction evidence="3">
        <text>a 1,2-diacyl-sn-glycero-3-phospho-(1D-myo-inositol 4-phosphate) + H2O = a 1,2-diacyl-sn-glycero-3-phospho-(1D-myo-inositol) + phosphate</text>
        <dbReference type="Rhea" id="RHEA:55652"/>
        <dbReference type="ChEBI" id="CHEBI:15377"/>
        <dbReference type="ChEBI" id="CHEBI:43474"/>
        <dbReference type="ChEBI" id="CHEBI:57880"/>
        <dbReference type="ChEBI" id="CHEBI:58178"/>
    </reaction>
    <physiologicalReaction direction="left-to-right" evidence="3">
        <dbReference type="Rhea" id="RHEA:55653"/>
    </physiologicalReaction>
</comment>
<dbReference type="Pfam" id="PF02383">
    <property type="entry name" value="Syja_N"/>
    <property type="match status" value="1"/>
</dbReference>
<dbReference type="GO" id="GO:0043812">
    <property type="term" value="F:phosphatidylinositol-4-phosphate phosphatase activity"/>
    <property type="evidence" value="ECO:0007669"/>
    <property type="project" value="TreeGrafter"/>
</dbReference>
<dbReference type="OrthoDB" id="405996at2759"/>
<reference evidence="9" key="1">
    <citation type="submission" date="2022-01" db="EMBL/GenBank/DDBJ databases">
        <authorList>
            <person name="King R."/>
        </authorList>
    </citation>
    <scope>NUCLEOTIDE SEQUENCE</scope>
</reference>
<gene>
    <name evidence="9" type="ORF">CHIRRI_LOCUS5429</name>
</gene>
<evidence type="ECO:0000256" key="6">
    <source>
        <dbReference type="ARBA" id="ARBA00041911"/>
    </source>
</evidence>
<dbReference type="AlphaFoldDB" id="A0A9N9RSL7"/>
<feature type="domain" description="SAC" evidence="8">
    <location>
        <begin position="119"/>
        <end position="447"/>
    </location>
</feature>
<feature type="transmembrane region" description="Helical" evidence="7">
    <location>
        <begin position="548"/>
        <end position="567"/>
    </location>
</feature>
<dbReference type="GO" id="GO:0046856">
    <property type="term" value="P:phosphatidylinositol dephosphorylation"/>
    <property type="evidence" value="ECO:0007669"/>
    <property type="project" value="TreeGrafter"/>
</dbReference>
<evidence type="ECO:0000256" key="2">
    <source>
        <dbReference type="ARBA" id="ARBA00036631"/>
    </source>
</evidence>
<dbReference type="PROSITE" id="PS50275">
    <property type="entry name" value="SAC"/>
    <property type="match status" value="1"/>
</dbReference>
<evidence type="ECO:0000256" key="5">
    <source>
        <dbReference type="ARBA" id="ARBA00041396"/>
    </source>
</evidence>
<dbReference type="PANTHER" id="PTHR45662:SF2">
    <property type="entry name" value="PHOSPHATIDYLINOSITOL-3-PHOSPHATASE SAC1"/>
    <property type="match status" value="1"/>
</dbReference>
<dbReference type="PANTHER" id="PTHR45662">
    <property type="entry name" value="PHOSPHATIDYLINOSITIDE PHOSPHATASE SAC1"/>
    <property type="match status" value="1"/>
</dbReference>
<dbReference type="Proteomes" id="UP001153620">
    <property type="component" value="Chromosome 2"/>
</dbReference>
<evidence type="ECO:0000256" key="3">
    <source>
        <dbReference type="ARBA" id="ARBA00036807"/>
    </source>
</evidence>
<evidence type="ECO:0000256" key="4">
    <source>
        <dbReference type="ARBA" id="ARBA00040795"/>
    </source>
</evidence>
<reference evidence="9" key="2">
    <citation type="submission" date="2022-10" db="EMBL/GenBank/DDBJ databases">
        <authorList>
            <consortium name="ENA_rothamsted_submissions"/>
            <consortium name="culmorum"/>
            <person name="King R."/>
        </authorList>
    </citation>
    <scope>NUCLEOTIDE SEQUENCE</scope>
</reference>
<dbReference type="InterPro" id="IPR002013">
    <property type="entry name" value="SAC_dom"/>
</dbReference>
<sequence>MEVYDDMNFYITTDKFYIEPNGKSQVLIIDRITQEINVQVKTNQIPSTASVRKICGVLGSINLISGNHLVVATHRVAVGFVNNQVIWRLAGFDIIQYIPSMLHLNETQKKENETYLAMIRTILDTPYLYFSYSYDITHTLQRLHSMSPDQLSLSLLERADQRFVWNSHLLRSFQRPELINFCLPLLLGYISINDVSINGHIFSWILISRRSTRRAGTRLFCRGIDNDGNVSNFVETEQIVEYNGEKVSFVQIRGSIPIFWYQTPNLRLKPRPKLDNTRDSLQPYQTHMDELVLNYGKIVLVNLIDHRGAEDAMEKAFKQLVVRAGSANERYEAFDFHAECRKMRWDRLHILIDRLAHEQDEFGVFHLRSGSLYSAQDGVFRTNCIDCLDRTNVVQSMLAKRSLQQTLTKLGILSKGQTLENIGSSMIDLFKNIWADNADLISIQYSGTGALKTDFTRTGKRTKQGLLKDGMNSLTRYYKNNFNDGFRQDGIDLFVGNYIVREGEGAAIPCPLEQQKDWKVATFPTVLLFALSMFFATALFSHEYNTESLLFLMFWGAMCFGTTSMIFRNGREFVDVPKLNILTLPPSDFGP</sequence>
<evidence type="ECO:0000256" key="7">
    <source>
        <dbReference type="SAM" id="Phobius"/>
    </source>
</evidence>
<proteinExistence type="predicted"/>
<keyword evidence="7" id="KW-0472">Membrane</keyword>
<protein>
    <recommendedName>
        <fullName evidence="4">Phosphatidylinositol-3-phosphatase SAC1</fullName>
        <ecNumber evidence="1">3.1.3.64</ecNumber>
    </recommendedName>
    <alternativeName>
        <fullName evidence="6">Phosphatidylinositol-4-phosphate phosphatase</fullName>
    </alternativeName>
    <alternativeName>
        <fullName evidence="5">Suppressor of actin mutations 1-like protein</fullName>
    </alternativeName>
</protein>
<organism evidence="9 10">
    <name type="scientific">Chironomus riparius</name>
    <dbReference type="NCBI Taxonomy" id="315576"/>
    <lineage>
        <taxon>Eukaryota</taxon>
        <taxon>Metazoa</taxon>
        <taxon>Ecdysozoa</taxon>
        <taxon>Arthropoda</taxon>
        <taxon>Hexapoda</taxon>
        <taxon>Insecta</taxon>
        <taxon>Pterygota</taxon>
        <taxon>Neoptera</taxon>
        <taxon>Endopterygota</taxon>
        <taxon>Diptera</taxon>
        <taxon>Nematocera</taxon>
        <taxon>Chironomoidea</taxon>
        <taxon>Chironomidae</taxon>
        <taxon>Chironominae</taxon>
        <taxon>Chironomus</taxon>
    </lineage>
</organism>
<dbReference type="GO" id="GO:0004438">
    <property type="term" value="F:phosphatidylinositol-3-phosphate phosphatase activity"/>
    <property type="evidence" value="ECO:0007669"/>
    <property type="project" value="UniProtKB-EC"/>
</dbReference>
<accession>A0A9N9RSL7</accession>
<keyword evidence="7" id="KW-1133">Transmembrane helix</keyword>